<dbReference type="EMBL" id="QPFP01000003">
    <property type="protein sequence ID" value="TEB37837.1"/>
    <property type="molecule type" value="Genomic_DNA"/>
</dbReference>
<accession>A0A4Y7TUI3</accession>
<dbReference type="STRING" id="71717.A0A4Y7TUI3"/>
<dbReference type="AlphaFoldDB" id="A0A4Y7TUI3"/>
<evidence type="ECO:0008006" key="3">
    <source>
        <dbReference type="Google" id="ProtNLM"/>
    </source>
</evidence>
<sequence>MLTHCPCAPACTIAVDLTLRSSESILIGTHSAMLANGTGGFPLVGMVEAADEPIDCTEAAGTLKTLLKLLHEHDLSATESLQDLTANEVIKVGHAANKYGAREIADRCIVVVRSKAKDIPWPAMLYGLRYNDVIAMDLAAPHTLALNGRTELEALDDMAARAWYLTLISSILTTPPVYINRKHQEHNCGGWGTYVDNVVGHVSSVPLDTLIYDVAVNGSRVVFPLRNWTDSRPVNPGYGGTCQTCKKRAKAWTRKAEAAVSMEGQKSISQVLQGLTK</sequence>
<comment type="caution">
    <text evidence="1">The sequence shown here is derived from an EMBL/GenBank/DDBJ whole genome shotgun (WGS) entry which is preliminary data.</text>
</comment>
<organism evidence="1 2">
    <name type="scientific">Coprinellus micaceus</name>
    <name type="common">Glistening ink-cap mushroom</name>
    <name type="synonym">Coprinus micaceus</name>
    <dbReference type="NCBI Taxonomy" id="71717"/>
    <lineage>
        <taxon>Eukaryota</taxon>
        <taxon>Fungi</taxon>
        <taxon>Dikarya</taxon>
        <taxon>Basidiomycota</taxon>
        <taxon>Agaricomycotina</taxon>
        <taxon>Agaricomycetes</taxon>
        <taxon>Agaricomycetidae</taxon>
        <taxon>Agaricales</taxon>
        <taxon>Agaricineae</taxon>
        <taxon>Psathyrellaceae</taxon>
        <taxon>Coprinellus</taxon>
    </lineage>
</organism>
<name>A0A4Y7TUI3_COPMI</name>
<evidence type="ECO:0000313" key="1">
    <source>
        <dbReference type="EMBL" id="TEB37837.1"/>
    </source>
</evidence>
<proteinExistence type="predicted"/>
<reference evidence="1 2" key="1">
    <citation type="journal article" date="2019" name="Nat. Ecol. Evol.">
        <title>Megaphylogeny resolves global patterns of mushroom evolution.</title>
        <authorList>
            <person name="Varga T."/>
            <person name="Krizsan K."/>
            <person name="Foldi C."/>
            <person name="Dima B."/>
            <person name="Sanchez-Garcia M."/>
            <person name="Sanchez-Ramirez S."/>
            <person name="Szollosi G.J."/>
            <person name="Szarkandi J.G."/>
            <person name="Papp V."/>
            <person name="Albert L."/>
            <person name="Andreopoulos W."/>
            <person name="Angelini C."/>
            <person name="Antonin V."/>
            <person name="Barry K.W."/>
            <person name="Bougher N.L."/>
            <person name="Buchanan P."/>
            <person name="Buyck B."/>
            <person name="Bense V."/>
            <person name="Catcheside P."/>
            <person name="Chovatia M."/>
            <person name="Cooper J."/>
            <person name="Damon W."/>
            <person name="Desjardin D."/>
            <person name="Finy P."/>
            <person name="Geml J."/>
            <person name="Haridas S."/>
            <person name="Hughes K."/>
            <person name="Justo A."/>
            <person name="Karasinski D."/>
            <person name="Kautmanova I."/>
            <person name="Kiss B."/>
            <person name="Kocsube S."/>
            <person name="Kotiranta H."/>
            <person name="LaButti K.M."/>
            <person name="Lechner B.E."/>
            <person name="Liimatainen K."/>
            <person name="Lipzen A."/>
            <person name="Lukacs Z."/>
            <person name="Mihaltcheva S."/>
            <person name="Morgado L.N."/>
            <person name="Niskanen T."/>
            <person name="Noordeloos M.E."/>
            <person name="Ohm R.A."/>
            <person name="Ortiz-Santana B."/>
            <person name="Ovrebo C."/>
            <person name="Racz N."/>
            <person name="Riley R."/>
            <person name="Savchenko A."/>
            <person name="Shiryaev A."/>
            <person name="Soop K."/>
            <person name="Spirin V."/>
            <person name="Szebenyi C."/>
            <person name="Tomsovsky M."/>
            <person name="Tulloss R.E."/>
            <person name="Uehling J."/>
            <person name="Grigoriev I.V."/>
            <person name="Vagvolgyi C."/>
            <person name="Papp T."/>
            <person name="Martin F.M."/>
            <person name="Miettinen O."/>
            <person name="Hibbett D.S."/>
            <person name="Nagy L.G."/>
        </authorList>
    </citation>
    <scope>NUCLEOTIDE SEQUENCE [LARGE SCALE GENOMIC DNA]</scope>
    <source>
        <strain evidence="1 2">FP101781</strain>
    </source>
</reference>
<dbReference type="OrthoDB" id="3057577at2759"/>
<gene>
    <name evidence="1" type="ORF">FA13DRAFT_708704</name>
</gene>
<keyword evidence="2" id="KW-1185">Reference proteome</keyword>
<evidence type="ECO:0000313" key="2">
    <source>
        <dbReference type="Proteomes" id="UP000298030"/>
    </source>
</evidence>
<dbReference type="Proteomes" id="UP000298030">
    <property type="component" value="Unassembled WGS sequence"/>
</dbReference>
<protein>
    <recommendedName>
        <fullName evidence="3">BTB domain-containing protein</fullName>
    </recommendedName>
</protein>